<evidence type="ECO:0000313" key="1">
    <source>
        <dbReference type="EMBL" id="MFD1061628.1"/>
    </source>
</evidence>
<organism evidence="1 2">
    <name type="scientific">Winogradskyella litorisediminis</name>
    <dbReference type="NCBI Taxonomy" id="1156618"/>
    <lineage>
        <taxon>Bacteria</taxon>
        <taxon>Pseudomonadati</taxon>
        <taxon>Bacteroidota</taxon>
        <taxon>Flavobacteriia</taxon>
        <taxon>Flavobacteriales</taxon>
        <taxon>Flavobacteriaceae</taxon>
        <taxon>Winogradskyella</taxon>
    </lineage>
</organism>
<gene>
    <name evidence="1" type="ORF">ACFQ1Q_00100</name>
</gene>
<dbReference type="CDD" id="cd07067">
    <property type="entry name" value="HP_PGM_like"/>
    <property type="match status" value="1"/>
</dbReference>
<dbReference type="Gene3D" id="3.40.50.1240">
    <property type="entry name" value="Phosphoglycerate mutase-like"/>
    <property type="match status" value="1"/>
</dbReference>
<accession>A0ABW3N3U1</accession>
<comment type="caution">
    <text evidence="1">The sequence shown here is derived from an EMBL/GenBank/DDBJ whole genome shotgun (WGS) entry which is preliminary data.</text>
</comment>
<proteinExistence type="predicted"/>
<dbReference type="Pfam" id="PF00300">
    <property type="entry name" value="His_Phos_1"/>
    <property type="match status" value="1"/>
</dbReference>
<dbReference type="InterPro" id="IPR013078">
    <property type="entry name" value="His_Pase_superF_clade-1"/>
</dbReference>
<dbReference type="RefSeq" id="WP_386126715.1">
    <property type="nucleotide sequence ID" value="NZ_JBHTJL010000003.1"/>
</dbReference>
<dbReference type="Proteomes" id="UP001597013">
    <property type="component" value="Unassembled WGS sequence"/>
</dbReference>
<sequence>MKNFKLILVRHAKSSWEHNVSDVKRPLKKRGVNDALLVSNQLKTKLYVIDKVFTSHANRAHSTCKIFQETLNWPNELISVKEELYDFSGESVIDFISNINDNLKTVVIFGHNHAFTSIANIYGDRIIDNLPTAGAVVLSFNADSWKYVKYGTTELMMFPRDFK</sequence>
<protein>
    <submittedName>
        <fullName evidence="1">SixA phosphatase family protein</fullName>
    </submittedName>
</protein>
<reference evidence="2" key="1">
    <citation type="journal article" date="2019" name="Int. J. Syst. Evol. Microbiol.">
        <title>The Global Catalogue of Microorganisms (GCM) 10K type strain sequencing project: providing services to taxonomists for standard genome sequencing and annotation.</title>
        <authorList>
            <consortium name="The Broad Institute Genomics Platform"/>
            <consortium name="The Broad Institute Genome Sequencing Center for Infectious Disease"/>
            <person name="Wu L."/>
            <person name="Ma J."/>
        </authorList>
    </citation>
    <scope>NUCLEOTIDE SEQUENCE [LARGE SCALE GENOMIC DNA]</scope>
    <source>
        <strain evidence="2">CCUG 62215</strain>
    </source>
</reference>
<name>A0ABW3N3U1_9FLAO</name>
<dbReference type="InterPro" id="IPR029033">
    <property type="entry name" value="His_PPase_superfam"/>
</dbReference>
<keyword evidence="2" id="KW-1185">Reference proteome</keyword>
<dbReference type="PANTHER" id="PTHR47623">
    <property type="entry name" value="OS09G0287300 PROTEIN"/>
    <property type="match status" value="1"/>
</dbReference>
<dbReference type="EMBL" id="JBHTJL010000003">
    <property type="protein sequence ID" value="MFD1061628.1"/>
    <property type="molecule type" value="Genomic_DNA"/>
</dbReference>
<evidence type="ECO:0000313" key="2">
    <source>
        <dbReference type="Proteomes" id="UP001597013"/>
    </source>
</evidence>
<dbReference type="PANTHER" id="PTHR47623:SF1">
    <property type="entry name" value="OS09G0287300 PROTEIN"/>
    <property type="match status" value="1"/>
</dbReference>
<dbReference type="SUPFAM" id="SSF53254">
    <property type="entry name" value="Phosphoglycerate mutase-like"/>
    <property type="match status" value="1"/>
</dbReference>